<dbReference type="EC" id="3.5.1.4" evidence="3"/>
<dbReference type="RefSeq" id="WP_231404054.1">
    <property type="nucleotide sequence ID" value="NZ_JADOUA010000001.1"/>
</dbReference>
<dbReference type="PANTHER" id="PTHR11895:SF7">
    <property type="entry name" value="GLUTAMYL-TRNA(GLN) AMIDOTRANSFERASE SUBUNIT A, MITOCHONDRIAL"/>
    <property type="match status" value="1"/>
</dbReference>
<dbReference type="PROSITE" id="PS00571">
    <property type="entry name" value="AMIDASES"/>
    <property type="match status" value="1"/>
</dbReference>
<evidence type="ECO:0000313" key="3">
    <source>
        <dbReference type="EMBL" id="MBG6092879.1"/>
    </source>
</evidence>
<comment type="similarity">
    <text evidence="1">Belongs to the amidase family.</text>
</comment>
<dbReference type="InterPro" id="IPR023631">
    <property type="entry name" value="Amidase_dom"/>
</dbReference>
<dbReference type="PANTHER" id="PTHR11895">
    <property type="entry name" value="TRANSAMIDASE"/>
    <property type="match status" value="1"/>
</dbReference>
<dbReference type="InterPro" id="IPR020556">
    <property type="entry name" value="Amidase_CS"/>
</dbReference>
<evidence type="ECO:0000259" key="2">
    <source>
        <dbReference type="Pfam" id="PF01425"/>
    </source>
</evidence>
<dbReference type="InterPro" id="IPR036928">
    <property type="entry name" value="AS_sf"/>
</dbReference>
<dbReference type="SUPFAM" id="SSF75304">
    <property type="entry name" value="Amidase signature (AS) enzymes"/>
    <property type="match status" value="1"/>
</dbReference>
<protein>
    <submittedName>
        <fullName evidence="3">Amidase</fullName>
        <ecNumber evidence="3">3.5.1.4</ecNumber>
    </submittedName>
</protein>
<dbReference type="EMBL" id="JADOUA010000001">
    <property type="protein sequence ID" value="MBG6092879.1"/>
    <property type="molecule type" value="Genomic_DNA"/>
</dbReference>
<dbReference type="AlphaFoldDB" id="A0A931DKH8"/>
<name>A0A931DKH8_9ACTN</name>
<organism evidence="3 4">
    <name type="scientific">Actinomadura viridis</name>
    <dbReference type="NCBI Taxonomy" id="58110"/>
    <lineage>
        <taxon>Bacteria</taxon>
        <taxon>Bacillati</taxon>
        <taxon>Actinomycetota</taxon>
        <taxon>Actinomycetes</taxon>
        <taxon>Streptosporangiales</taxon>
        <taxon>Thermomonosporaceae</taxon>
        <taxon>Actinomadura</taxon>
    </lineage>
</organism>
<proteinExistence type="inferred from homology"/>
<accession>A0A931DKH8</accession>
<sequence length="477" mass="49855">MPDAFIDATAQAELIRSGEITPGELIEETVARIEKIDPRLNSVVVTLAEKARAEAAAAPDGPFRGVPYLLKEVMPSKGDVYAAGIKGVIAAGLRADHDAYFVQSMRAAGFVLAGRSNTSEMALVATTESEGWGTCRNPWDTSRSTGGSSGGAAAAVAAGLVPVAHGSDGGGSVREPAAKCGVVGLKPTRGRVSQGPAVIDSDNVSGLAHEGWMTRSVRDCAALLDVAGSHRPGDAYGAWTPPGPFTEEVGADPGTLRIGVLTEDPAGGTTVDPQCAAAARAVADVLTGLGHDVREGFPEALRRGSWPMEFMPCIGVVVLREIERFGRLIGRPLTEADMEPQTWAYTEIGRTVTGVQYAAGVDAVRERGRDIERWWEEEGWDLLLTPTLTGQTPPLGLFNPTSEDPFSSLGMEASAFTVPFNVSGQPAISLPLGRAADGMPLGVQLAAAHGREDVLLRVAAQLETAMPWAGLVPPVHA</sequence>
<keyword evidence="4" id="KW-1185">Reference proteome</keyword>
<evidence type="ECO:0000256" key="1">
    <source>
        <dbReference type="ARBA" id="ARBA00009199"/>
    </source>
</evidence>
<reference evidence="3" key="1">
    <citation type="submission" date="2020-11" db="EMBL/GenBank/DDBJ databases">
        <title>Sequencing the genomes of 1000 actinobacteria strains.</title>
        <authorList>
            <person name="Klenk H.-P."/>
        </authorList>
    </citation>
    <scope>NUCLEOTIDE SEQUENCE</scope>
    <source>
        <strain evidence="3">DSM 43175</strain>
    </source>
</reference>
<feature type="domain" description="Amidase" evidence="2">
    <location>
        <begin position="24"/>
        <end position="456"/>
    </location>
</feature>
<dbReference type="Gene3D" id="3.90.1300.10">
    <property type="entry name" value="Amidase signature (AS) domain"/>
    <property type="match status" value="1"/>
</dbReference>
<keyword evidence="3" id="KW-0378">Hydrolase</keyword>
<dbReference type="InterPro" id="IPR000120">
    <property type="entry name" value="Amidase"/>
</dbReference>
<dbReference type="Proteomes" id="UP000614047">
    <property type="component" value="Unassembled WGS sequence"/>
</dbReference>
<evidence type="ECO:0000313" key="4">
    <source>
        <dbReference type="Proteomes" id="UP000614047"/>
    </source>
</evidence>
<comment type="caution">
    <text evidence="3">The sequence shown here is derived from an EMBL/GenBank/DDBJ whole genome shotgun (WGS) entry which is preliminary data.</text>
</comment>
<gene>
    <name evidence="3" type="ORF">IW256_006992</name>
</gene>
<dbReference type="GO" id="GO:0004040">
    <property type="term" value="F:amidase activity"/>
    <property type="evidence" value="ECO:0007669"/>
    <property type="project" value="UniProtKB-EC"/>
</dbReference>
<dbReference type="Pfam" id="PF01425">
    <property type="entry name" value="Amidase"/>
    <property type="match status" value="1"/>
</dbReference>